<organism evidence="3 4">
    <name type="scientific">Gracilibacillus salinarum</name>
    <dbReference type="NCBI Taxonomy" id="2932255"/>
    <lineage>
        <taxon>Bacteria</taxon>
        <taxon>Bacillati</taxon>
        <taxon>Bacillota</taxon>
        <taxon>Bacilli</taxon>
        <taxon>Bacillales</taxon>
        <taxon>Bacillaceae</taxon>
        <taxon>Gracilibacillus</taxon>
    </lineage>
</organism>
<dbReference type="RefSeq" id="WP_244746309.1">
    <property type="nucleotide sequence ID" value="NZ_CP095071.1"/>
</dbReference>
<evidence type="ECO:0000256" key="2">
    <source>
        <dbReference type="ARBA" id="ARBA00023287"/>
    </source>
</evidence>
<dbReference type="Proteomes" id="UP000831537">
    <property type="component" value="Chromosome"/>
</dbReference>
<keyword evidence="2" id="KW-0178">Competence</keyword>
<dbReference type="SUPFAM" id="SSF54523">
    <property type="entry name" value="Pili subunits"/>
    <property type="match status" value="1"/>
</dbReference>
<dbReference type="NCBIfam" id="NF040982">
    <property type="entry name" value="ComGD"/>
    <property type="match status" value="1"/>
</dbReference>
<name>A0ABY4GPA6_9BACI</name>
<keyword evidence="4" id="KW-1185">Reference proteome</keyword>
<protein>
    <submittedName>
        <fullName evidence="3">Prepilin-type N-terminal cleavage/methylation domain-containing protein</fullName>
    </submittedName>
</protein>
<dbReference type="NCBIfam" id="TIGR02532">
    <property type="entry name" value="IV_pilin_GFxxxE"/>
    <property type="match status" value="1"/>
</dbReference>
<proteinExistence type="predicted"/>
<comment type="subcellular location">
    <subcellularLocation>
        <location evidence="1">Cell surface</location>
    </subcellularLocation>
</comment>
<dbReference type="Pfam" id="PF07963">
    <property type="entry name" value="N_methyl"/>
    <property type="match status" value="1"/>
</dbReference>
<evidence type="ECO:0000313" key="4">
    <source>
        <dbReference type="Proteomes" id="UP000831537"/>
    </source>
</evidence>
<evidence type="ECO:0000313" key="3">
    <source>
        <dbReference type="EMBL" id="UOQ85998.1"/>
    </source>
</evidence>
<dbReference type="PIRSF" id="PIRSF021292">
    <property type="entry name" value="Competence_ComGD"/>
    <property type="match status" value="1"/>
</dbReference>
<gene>
    <name evidence="3" type="ORF">MUN87_03580</name>
</gene>
<sequence>MTKNNERAFTLPELLIALTITSLLLLISGSAGLRIHDTVQYKQFIKQFNRDLLYLQQLALSQEDSYYLQIDTAQQRYTIRKDGLGTEVLERVYSEKWEVNANTLLQPIEFSHNGNIKRPGTMKIKTKYHIYWITCPFGKGRCYEKKE</sequence>
<dbReference type="EMBL" id="CP095071">
    <property type="protein sequence ID" value="UOQ85998.1"/>
    <property type="molecule type" value="Genomic_DNA"/>
</dbReference>
<reference evidence="3 4" key="1">
    <citation type="submission" date="2022-04" db="EMBL/GenBank/DDBJ databases">
        <title>Gracilibacillus sp. isolated from saltern.</title>
        <authorList>
            <person name="Won M."/>
            <person name="Lee C.-M."/>
            <person name="Woen H.-Y."/>
            <person name="Kwon S.-W."/>
        </authorList>
    </citation>
    <scope>NUCLEOTIDE SEQUENCE [LARGE SCALE GENOMIC DNA]</scope>
    <source>
        <strain evidence="3 4">SSPM10-3</strain>
    </source>
</reference>
<dbReference type="InterPro" id="IPR012902">
    <property type="entry name" value="N_methyl_site"/>
</dbReference>
<accession>A0ABY4GPA6</accession>
<dbReference type="InterPro" id="IPR016785">
    <property type="entry name" value="ComGD"/>
</dbReference>
<evidence type="ECO:0000256" key="1">
    <source>
        <dbReference type="ARBA" id="ARBA00004241"/>
    </source>
</evidence>
<dbReference type="InterPro" id="IPR045584">
    <property type="entry name" value="Pilin-like"/>
</dbReference>